<evidence type="ECO:0000313" key="1">
    <source>
        <dbReference type="EMBL" id="PRY52536.1"/>
    </source>
</evidence>
<gene>
    <name evidence="1" type="ORF">B0I27_1052</name>
</gene>
<dbReference type="AlphaFoldDB" id="A0A2T0U3Q1"/>
<reference evidence="1 2" key="1">
    <citation type="submission" date="2018-03" db="EMBL/GenBank/DDBJ databases">
        <title>Genomic Encyclopedia of Type Strains, Phase III (KMG-III): the genomes of soil and plant-associated and newly described type strains.</title>
        <authorList>
            <person name="Whitman W."/>
        </authorList>
    </citation>
    <scope>NUCLEOTIDE SEQUENCE [LARGE SCALE GENOMIC DNA]</scope>
    <source>
        <strain evidence="1 2">CGMCC 1.9313</strain>
    </source>
</reference>
<name>A0A2T0U3Q1_9SPHI</name>
<evidence type="ECO:0000313" key="2">
    <source>
        <dbReference type="Proteomes" id="UP000238034"/>
    </source>
</evidence>
<proteinExistence type="predicted"/>
<sequence>MKRILIILVLVLICTQIKAQRPMDWAFKLNLKDYNVKYSLPKGFSHLDSMISSYCRSDWSELFQYSLINTEGDIAIRFLMIPITPKTAEQLEYRKRLFNLSELFPPNQNYLRTIYFQLEADTTNRIAYYPKAYAKKTFNVDVAGEYDRECKIVYKGKFYKSKVVFLHKEDRMDCFIHYFYEEGKEEKVRETIAKTRGMFRLR</sequence>
<accession>A0A2T0U3Q1</accession>
<protein>
    <submittedName>
        <fullName evidence="1">Uncharacterized protein</fullName>
    </submittedName>
</protein>
<organism evidence="1 2">
    <name type="scientific">Arcticibacter pallidicorallinus</name>
    <dbReference type="NCBI Taxonomy" id="1259464"/>
    <lineage>
        <taxon>Bacteria</taxon>
        <taxon>Pseudomonadati</taxon>
        <taxon>Bacteroidota</taxon>
        <taxon>Sphingobacteriia</taxon>
        <taxon>Sphingobacteriales</taxon>
        <taxon>Sphingobacteriaceae</taxon>
        <taxon>Arcticibacter</taxon>
    </lineage>
</organism>
<dbReference type="Proteomes" id="UP000238034">
    <property type="component" value="Unassembled WGS sequence"/>
</dbReference>
<keyword evidence="2" id="KW-1185">Reference proteome</keyword>
<dbReference type="EMBL" id="PVTH01000005">
    <property type="protein sequence ID" value="PRY52536.1"/>
    <property type="molecule type" value="Genomic_DNA"/>
</dbReference>
<comment type="caution">
    <text evidence="1">The sequence shown here is derived from an EMBL/GenBank/DDBJ whole genome shotgun (WGS) entry which is preliminary data.</text>
</comment>